<accession>A0AAU9J719</accession>
<dbReference type="InterPro" id="IPR050113">
    <property type="entry name" value="Ub_conjugating_enzyme"/>
</dbReference>
<name>A0AAU9J719_9CILI</name>
<dbReference type="AlphaFoldDB" id="A0AAU9J719"/>
<dbReference type="PROSITE" id="PS50127">
    <property type="entry name" value="UBC_2"/>
    <property type="match status" value="1"/>
</dbReference>
<sequence length="150" mass="17423">MAALQRLMTELNDLQASSQTFFSVNTYQGEYYLWLGNLNGPEDTAFEGGVFEFVIKFPKKYPSKPPKVFFQTPIFHPNIHPDSGRVCHAFLNHMWNPNCHSKVIIDYLIELLNRPDPENGFMGEATDVCLISREVWLDIARERTYEDAYR</sequence>
<keyword evidence="3" id="KW-1185">Reference proteome</keyword>
<dbReference type="Gene3D" id="3.10.110.10">
    <property type="entry name" value="Ubiquitin Conjugating Enzyme"/>
    <property type="match status" value="1"/>
</dbReference>
<organism evidence="2 3">
    <name type="scientific">Blepharisma stoltei</name>
    <dbReference type="NCBI Taxonomy" id="1481888"/>
    <lineage>
        <taxon>Eukaryota</taxon>
        <taxon>Sar</taxon>
        <taxon>Alveolata</taxon>
        <taxon>Ciliophora</taxon>
        <taxon>Postciliodesmatophora</taxon>
        <taxon>Heterotrichea</taxon>
        <taxon>Heterotrichida</taxon>
        <taxon>Blepharismidae</taxon>
        <taxon>Blepharisma</taxon>
    </lineage>
</organism>
<dbReference type="EMBL" id="CAJZBQ010000018">
    <property type="protein sequence ID" value="CAG9317518.1"/>
    <property type="molecule type" value="Genomic_DNA"/>
</dbReference>
<dbReference type="CDD" id="cd00195">
    <property type="entry name" value="UBCc_UEV"/>
    <property type="match status" value="1"/>
</dbReference>
<reference evidence="2" key="1">
    <citation type="submission" date="2021-09" db="EMBL/GenBank/DDBJ databases">
        <authorList>
            <consortium name="AG Swart"/>
            <person name="Singh M."/>
            <person name="Singh A."/>
            <person name="Seah K."/>
            <person name="Emmerich C."/>
        </authorList>
    </citation>
    <scope>NUCLEOTIDE SEQUENCE</scope>
    <source>
        <strain evidence="2">ATCC30299</strain>
    </source>
</reference>
<gene>
    <name evidence="2" type="ORF">BSTOLATCC_MIC18764</name>
</gene>
<protein>
    <recommendedName>
        <fullName evidence="1">UBC core domain-containing protein</fullName>
    </recommendedName>
</protein>
<evidence type="ECO:0000259" key="1">
    <source>
        <dbReference type="PROSITE" id="PS50127"/>
    </source>
</evidence>
<dbReference type="PANTHER" id="PTHR24067">
    <property type="entry name" value="UBIQUITIN-CONJUGATING ENZYME E2"/>
    <property type="match status" value="1"/>
</dbReference>
<feature type="domain" description="UBC core" evidence="1">
    <location>
        <begin position="2"/>
        <end position="149"/>
    </location>
</feature>
<dbReference type="Pfam" id="PF00179">
    <property type="entry name" value="UQ_con"/>
    <property type="match status" value="1"/>
</dbReference>
<dbReference type="Proteomes" id="UP001162131">
    <property type="component" value="Unassembled WGS sequence"/>
</dbReference>
<proteinExistence type="predicted"/>
<evidence type="ECO:0000313" key="2">
    <source>
        <dbReference type="EMBL" id="CAG9317518.1"/>
    </source>
</evidence>
<evidence type="ECO:0000313" key="3">
    <source>
        <dbReference type="Proteomes" id="UP001162131"/>
    </source>
</evidence>
<dbReference type="SUPFAM" id="SSF54495">
    <property type="entry name" value="UBC-like"/>
    <property type="match status" value="1"/>
</dbReference>
<dbReference type="InterPro" id="IPR000608">
    <property type="entry name" value="UBC"/>
</dbReference>
<dbReference type="InterPro" id="IPR016135">
    <property type="entry name" value="UBQ-conjugating_enzyme/RWD"/>
</dbReference>
<dbReference type="SMART" id="SM00212">
    <property type="entry name" value="UBCc"/>
    <property type="match status" value="1"/>
</dbReference>
<comment type="caution">
    <text evidence="2">The sequence shown here is derived from an EMBL/GenBank/DDBJ whole genome shotgun (WGS) entry which is preliminary data.</text>
</comment>